<dbReference type="EMBL" id="UZWE01000033">
    <property type="protein sequence ID" value="VDS09137.1"/>
    <property type="molecule type" value="Genomic_DNA"/>
</dbReference>
<reference evidence="1 2" key="1">
    <citation type="submission" date="2018-12" db="EMBL/GenBank/DDBJ databases">
        <authorList>
            <person name="Criscuolo A."/>
        </authorList>
    </citation>
    <scope>NUCLEOTIDE SEQUENCE [LARGE SCALE GENOMIC DNA]</scope>
    <source>
        <strain evidence="1">ACIP1116241</strain>
    </source>
</reference>
<dbReference type="InterPro" id="IPR008912">
    <property type="entry name" value="Uncharacterised_CoxE"/>
</dbReference>
<dbReference type="PANTHER" id="PTHR39338:SF7">
    <property type="entry name" value="BLL6692 PROTEIN"/>
    <property type="match status" value="1"/>
</dbReference>
<dbReference type="Proteomes" id="UP000270743">
    <property type="component" value="Unassembled WGS sequence"/>
</dbReference>
<sequence>MFVPFLDSLRRHGVPVSLREWLDLMAGMQAGLADWSVDGFYHLARLSLVKDERHLDRFDRAFAEAFSGLETIPIQALVTEQAIPRDWLEKLAEKLLTDAEKAEVQGSGSFEALMDKLRERLAEQQGRHQGGSKWIGTAGTSPFGAYGYNPEGVRIGQHESRHRRAVKVWDKREFRDFDDSVDLGTRNIKVALKRLRQWARHGAADELDLLATIRATADHGYIDVQTRPERRNAVKVLLFLDVGGSMDDHIRVVDELFSAARAEFKHMQHFYFHNCLYEGVWTDNHRRWTEQTPTWDVLHRFGRDYKCIFVGDASMSPYEIAVPGGANEHWNPEAGEVWLRRATETWPDHVWLNPVPQAHWGHTQSIAMIGRIFENRMMPLTLDGLTQAMRILG</sequence>
<proteinExistence type="predicted"/>
<evidence type="ECO:0000313" key="1">
    <source>
        <dbReference type="EMBL" id="VDS09137.1"/>
    </source>
</evidence>
<accession>A0A3S4DWT4</accession>
<protein>
    <submittedName>
        <fullName evidence="1">VWA domain containing CoxE-like protein</fullName>
    </submittedName>
</protein>
<evidence type="ECO:0000313" key="2">
    <source>
        <dbReference type="Proteomes" id="UP000270743"/>
    </source>
</evidence>
<dbReference type="OrthoDB" id="9764216at2"/>
<keyword evidence="2" id="KW-1185">Reference proteome</keyword>
<gene>
    <name evidence="1" type="ORF">PARHAE_02327</name>
</gene>
<dbReference type="PANTHER" id="PTHR39338">
    <property type="entry name" value="BLL5662 PROTEIN-RELATED"/>
    <property type="match status" value="1"/>
</dbReference>
<dbReference type="AlphaFoldDB" id="A0A3S4DWT4"/>
<dbReference type="Pfam" id="PF05762">
    <property type="entry name" value="VWA_CoxE"/>
    <property type="match status" value="1"/>
</dbReference>
<name>A0A3S4DWT4_9RHOB</name>
<dbReference type="RefSeq" id="WP_126154799.1">
    <property type="nucleotide sequence ID" value="NZ_UZWE01000033.1"/>
</dbReference>
<organism evidence="1 2">
    <name type="scientific">Paracoccus haematequi</name>
    <dbReference type="NCBI Taxonomy" id="2491866"/>
    <lineage>
        <taxon>Bacteria</taxon>
        <taxon>Pseudomonadati</taxon>
        <taxon>Pseudomonadota</taxon>
        <taxon>Alphaproteobacteria</taxon>
        <taxon>Rhodobacterales</taxon>
        <taxon>Paracoccaceae</taxon>
        <taxon>Paracoccus</taxon>
    </lineage>
</organism>